<protein>
    <submittedName>
        <fullName evidence="1">Uncharacterized protein</fullName>
    </submittedName>
</protein>
<keyword evidence="2" id="KW-1185">Reference proteome</keyword>
<evidence type="ECO:0000313" key="2">
    <source>
        <dbReference type="Proteomes" id="UP001217838"/>
    </source>
</evidence>
<dbReference type="RefSeq" id="WP_272003818.1">
    <property type="nucleotide sequence ID" value="NZ_JAQNDN010000019.1"/>
</dbReference>
<dbReference type="EMBL" id="JAQNDN010000019">
    <property type="protein sequence ID" value="MDC0672311.1"/>
    <property type="molecule type" value="Genomic_DNA"/>
</dbReference>
<accession>A0ABT5BDV1</accession>
<proteinExistence type="predicted"/>
<organism evidence="1 2">
    <name type="scientific">Nannocystis radixulma</name>
    <dbReference type="NCBI Taxonomy" id="2995305"/>
    <lineage>
        <taxon>Bacteria</taxon>
        <taxon>Pseudomonadati</taxon>
        <taxon>Myxococcota</taxon>
        <taxon>Polyangia</taxon>
        <taxon>Nannocystales</taxon>
        <taxon>Nannocystaceae</taxon>
        <taxon>Nannocystis</taxon>
    </lineage>
</organism>
<comment type="caution">
    <text evidence="1">The sequence shown here is derived from an EMBL/GenBank/DDBJ whole genome shotgun (WGS) entry which is preliminary data.</text>
</comment>
<name>A0ABT5BDV1_9BACT</name>
<gene>
    <name evidence="1" type="ORF">POL58_31475</name>
</gene>
<dbReference type="Proteomes" id="UP001217838">
    <property type="component" value="Unassembled WGS sequence"/>
</dbReference>
<sequence>MAAFSITAAVGVAAAETPCGFRVCELHIHSEGWYIADITVSECVVYGGDQEVCAVSNYTMYRGDRITLNTPADYIELKISAVAGGERTETVYDNCPDGVAAVYIGGFTWRIDFEYEAC</sequence>
<evidence type="ECO:0000313" key="1">
    <source>
        <dbReference type="EMBL" id="MDC0672311.1"/>
    </source>
</evidence>
<reference evidence="1 2" key="1">
    <citation type="submission" date="2022-11" db="EMBL/GenBank/DDBJ databases">
        <title>Minimal conservation of predation-associated metabolite biosynthetic gene clusters underscores biosynthetic potential of Myxococcota including descriptions for ten novel species: Archangium lansinium sp. nov., Myxococcus landrumus sp. nov., Nannocystis bai.</title>
        <authorList>
            <person name="Ahearne A."/>
            <person name="Stevens C."/>
            <person name="Dowd S."/>
        </authorList>
    </citation>
    <scope>NUCLEOTIDE SEQUENCE [LARGE SCALE GENOMIC DNA]</scope>
    <source>
        <strain evidence="1 2">NCELM</strain>
    </source>
</reference>